<dbReference type="Pfam" id="PF02331">
    <property type="entry name" value="P35"/>
    <property type="match status" value="1"/>
</dbReference>
<name>Q9YQQ7_NPVSL</name>
<keyword evidence="4" id="KW-1185">Reference proteome</keyword>
<evidence type="ECO:0000313" key="2">
    <source>
        <dbReference type="EMBL" id="AYU75241.1"/>
    </source>
</evidence>
<dbReference type="EMBL" id="MG958660">
    <property type="protein sequence ID" value="AYU75241.1"/>
    <property type="molecule type" value="Genomic_DNA"/>
</dbReference>
<dbReference type="EMBL" id="JX454574">
    <property type="protein sequence ID" value="AGE89906.1"/>
    <property type="molecule type" value="Genomic_DNA"/>
</dbReference>
<dbReference type="Gene3D" id="2.60.250.10">
    <property type="entry name" value="Baculovirus p35"/>
    <property type="match status" value="2"/>
</dbReference>
<gene>
    <name evidence="3" type="primary">p49</name>
    <name evidence="1" type="ORF">SlsnVgp051</name>
</gene>
<dbReference type="OrthoDB" id="22177at10239"/>
<reference evidence="3" key="1">
    <citation type="journal article" date="1999" name="J. Virol.">
        <title>Isolation of an apoptosis suppressor gene of the Spodoptera littoralis nucleopolyhedrovirus.</title>
        <authorList>
            <person name="Du Q."/>
            <person name="Lehavi D."/>
            <person name="Faktor O."/>
            <person name="Qi Y."/>
            <person name="Chejanovsky N."/>
        </authorList>
    </citation>
    <scope>NUCLEOTIDE SEQUENCE</scope>
    <source>
        <strain evidence="3">E-15</strain>
    </source>
</reference>
<reference evidence="2" key="3">
    <citation type="submission" date="2018-02" db="EMBL/GenBank/DDBJ databases">
        <title>Genome analyses of the Tunisian isolate of Spodoptera littoralis#nucleopolyhedrovirus SpliNPV-Tun2 and biological activity identification.</title>
        <authorList>
            <person name="Ben Tiba S."/>
            <person name="Wennmann J.T."/>
            <person name="Laarif A."/>
            <person name="Larem A."/>
            <person name="Fattouch S."/>
            <person name="Jehle J.A."/>
        </authorList>
    </citation>
    <scope>NUCLEOTIDE SEQUENCE</scope>
    <source>
        <strain evidence="2">SpliNPV-Tun2</strain>
    </source>
</reference>
<evidence type="ECO:0000313" key="1">
    <source>
        <dbReference type="EMBL" id="AGE89906.1"/>
    </source>
</evidence>
<dbReference type="InterPro" id="IPR003429">
    <property type="entry name" value="Baculovirus_p35"/>
</dbReference>
<organism evidence="3">
    <name type="scientific">Spodoptera littoralis nuclear polyhedrosis virus</name>
    <name type="common">SlNPV</name>
    <dbReference type="NCBI Taxonomy" id="10456"/>
    <lineage>
        <taxon>Viruses</taxon>
        <taxon>Viruses incertae sedis</taxon>
        <taxon>Naldaviricetes</taxon>
        <taxon>Lefavirales</taxon>
        <taxon>Baculoviridae</taxon>
        <taxon>Alphabaculovirus</taxon>
        <taxon>Alphabaculovirus splittoralis</taxon>
    </lineage>
</organism>
<evidence type="ECO:0000313" key="4">
    <source>
        <dbReference type="Proteomes" id="UP000232896"/>
    </source>
</evidence>
<dbReference type="SUPFAM" id="SSF49894">
    <property type="entry name" value="Baculovirus p35 protein"/>
    <property type="match status" value="1"/>
</dbReference>
<reference evidence="1 4" key="2">
    <citation type="journal article" date="2013" name="Virus Res.">
        <title>Determination and analysis of the genome sequence of Spodoptera littoralis multiple nucleopolyhedrovirus.</title>
        <authorList>
            <person name="Breitenbach J.E."/>
            <person name="El-Sheikh el.-S.A."/>
            <person name="Harrison R.L."/>
            <person name="Rowley D.L."/>
            <person name="Sparks M.E."/>
            <person name="Gundersen-Rindal D.E."/>
            <person name="Popham H.J."/>
        </authorList>
    </citation>
    <scope>NUCLEOTIDE SEQUENCE [LARGE SCALE GENOMIC DNA]</scope>
    <source>
        <strain evidence="1">AN1956</strain>
    </source>
</reference>
<dbReference type="MEROPS" id="I50.002"/>
<proteinExistence type="predicted"/>
<sequence length="446" mass="51346">MCVLIPTFNASATTIVDCANLSDSSMRDLIYVNNVAVSKNGNYINRAVIMALNISGPLVCVNRVSMHIVHMYRSHIDRVFDKFNKLTYSATVTDGGGADRVFNSDDYTVVCMSRGDLLNNYKNCLLNEMGATYDDVEKFRKYCLKPLTETENDMMSGSDVGVEDQKKPYVVICSLKPKLLNNKKTLCFTYKPQTGQVIVPLMHEINENGSDVYAYEVMAMIKDVRLSNKPIGVLERLKRSMEQIVLNHNENRYVMTNQLESLNYYLKSINSNKEDNDLNKLMSLLKSLIDQLEKVLHKKSICDFSDDEDDCDVLVDVKYHNAMIEDNIRILLIKMQQYIDDRHMFLPPSLSYENSTKIRLFENVTSFMKCFSLGELYSFVKKIIDWKTHETNQKLACPEVVDDKYAFVKYDYFGTAHGFVYDQRDRTMYVKLHCGIAANRNIYIDI</sequence>
<evidence type="ECO:0000313" key="3">
    <source>
        <dbReference type="EMBL" id="CAA07223.1"/>
    </source>
</evidence>
<dbReference type="InterPro" id="IPR036562">
    <property type="entry name" value="Baculovirus_p35_sf"/>
</dbReference>
<dbReference type="EMBL" id="AJ006751">
    <property type="protein sequence ID" value="CAA07223.1"/>
    <property type="molecule type" value="Genomic_DNA"/>
</dbReference>
<dbReference type="GO" id="GO:0043027">
    <property type="term" value="F:cysteine-type endopeptidase inhibitor activity involved in apoptotic process"/>
    <property type="evidence" value="ECO:0007669"/>
    <property type="project" value="InterPro"/>
</dbReference>
<accession>Q9YQQ7</accession>
<protein>
    <submittedName>
        <fullName evidence="3">Apoptotic suppressor protein</fullName>
    </submittedName>
    <submittedName>
        <fullName evidence="1 2">p49</fullName>
    </submittedName>
</protein>
<organismHost>
    <name type="scientific">Lepidoptera</name>
    <name type="common">moths &amp; butterflies</name>
    <dbReference type="NCBI Taxonomy" id="7088"/>
</organismHost>
<dbReference type="Proteomes" id="UP000232896">
    <property type="component" value="Segment"/>
</dbReference>